<dbReference type="EMBL" id="GEZM01082913">
    <property type="protein sequence ID" value="JAV61228.1"/>
    <property type="molecule type" value="Transcribed_RNA"/>
</dbReference>
<accession>A0A1Y1KKT7</accession>
<reference evidence="1" key="1">
    <citation type="journal article" date="2016" name="Sci. Rep.">
        <title>Molecular characterization of firefly nuptial gifts: a multi-omics approach sheds light on postcopulatory sexual selection.</title>
        <authorList>
            <person name="Al-Wathiqui N."/>
            <person name="Fallon T.R."/>
            <person name="South A."/>
            <person name="Weng J.K."/>
            <person name="Lewis S.M."/>
        </authorList>
    </citation>
    <scope>NUCLEOTIDE SEQUENCE</scope>
</reference>
<protein>
    <submittedName>
        <fullName evidence="1">Uncharacterized protein</fullName>
    </submittedName>
</protein>
<sequence>MHRGGGVKITMLIDSGSKVNVINGTDWKKLTRNKTVVWKLSLSSEKTLKPYASGMLLVDHKFRSTITVGTRQEIIADFFVIEGGDISSRKRHRSSTGNTEDGFERKCFSGKHVVSENQKRVS</sequence>
<proteinExistence type="predicted"/>
<evidence type="ECO:0000313" key="1">
    <source>
        <dbReference type="EMBL" id="JAV61228.1"/>
    </source>
</evidence>
<organism evidence="1">
    <name type="scientific">Photinus pyralis</name>
    <name type="common">Common eastern firefly</name>
    <name type="synonym">Lampyris pyralis</name>
    <dbReference type="NCBI Taxonomy" id="7054"/>
    <lineage>
        <taxon>Eukaryota</taxon>
        <taxon>Metazoa</taxon>
        <taxon>Ecdysozoa</taxon>
        <taxon>Arthropoda</taxon>
        <taxon>Hexapoda</taxon>
        <taxon>Insecta</taxon>
        <taxon>Pterygota</taxon>
        <taxon>Neoptera</taxon>
        <taxon>Endopterygota</taxon>
        <taxon>Coleoptera</taxon>
        <taxon>Polyphaga</taxon>
        <taxon>Elateriformia</taxon>
        <taxon>Elateroidea</taxon>
        <taxon>Lampyridae</taxon>
        <taxon>Lampyrinae</taxon>
        <taxon>Photinus</taxon>
    </lineage>
</organism>
<name>A0A1Y1KKT7_PHOPY</name>
<dbReference type="EMBL" id="GEZM01082914">
    <property type="protein sequence ID" value="JAV61225.1"/>
    <property type="molecule type" value="Transcribed_RNA"/>
</dbReference>
<dbReference type="AlphaFoldDB" id="A0A1Y1KKT7"/>